<gene>
    <name evidence="1" type="ORF">QFC21_000588</name>
</gene>
<organism evidence="1 2">
    <name type="scientific">Naganishia friedmannii</name>
    <dbReference type="NCBI Taxonomy" id="89922"/>
    <lineage>
        <taxon>Eukaryota</taxon>
        <taxon>Fungi</taxon>
        <taxon>Dikarya</taxon>
        <taxon>Basidiomycota</taxon>
        <taxon>Agaricomycotina</taxon>
        <taxon>Tremellomycetes</taxon>
        <taxon>Filobasidiales</taxon>
        <taxon>Filobasidiaceae</taxon>
        <taxon>Naganishia</taxon>
    </lineage>
</organism>
<name>A0ACC2WDI6_9TREE</name>
<keyword evidence="2" id="KW-1185">Reference proteome</keyword>
<comment type="caution">
    <text evidence="1">The sequence shown here is derived from an EMBL/GenBank/DDBJ whole genome shotgun (WGS) entry which is preliminary data.</text>
</comment>
<evidence type="ECO:0000313" key="1">
    <source>
        <dbReference type="EMBL" id="KAJ9109259.1"/>
    </source>
</evidence>
<reference evidence="1" key="1">
    <citation type="submission" date="2023-04" db="EMBL/GenBank/DDBJ databases">
        <title>Draft Genome sequencing of Naganishia species isolated from polar environments using Oxford Nanopore Technology.</title>
        <authorList>
            <person name="Leo P."/>
            <person name="Venkateswaran K."/>
        </authorList>
    </citation>
    <scope>NUCLEOTIDE SEQUENCE</scope>
    <source>
        <strain evidence="1">MNA-CCFEE 5423</strain>
    </source>
</reference>
<accession>A0ACC2WDI6</accession>
<protein>
    <submittedName>
        <fullName evidence="1">Uncharacterized protein</fullName>
    </submittedName>
</protein>
<proteinExistence type="predicted"/>
<dbReference type="Proteomes" id="UP001227268">
    <property type="component" value="Unassembled WGS sequence"/>
</dbReference>
<sequence length="253" mass="29070">MSYEEFLVDQDLPICKACMTQYPAPRTDCPICLDPRQFVPPTGQAWTSLRKLTEEKHTNKIVPDEQDERFYSTSLTWARCLKVPLIIASADKHWFQRLSEVKEGEVEWFDNEAAISDEVNVIQCGGHFPGSAVLHWDRSLEPEFASDKHCRTGIILCSDTAMVQPTQLGFTFQWSVPNMIPLNPHEMKGIADRLGNIPFEQATSTWPHRFIRKDARKVLLDSIRKQIHHMGLVEEGGKFRVGSKSEMEHERVY</sequence>
<evidence type="ECO:0000313" key="2">
    <source>
        <dbReference type="Proteomes" id="UP001227268"/>
    </source>
</evidence>
<dbReference type="EMBL" id="JASBWT010000001">
    <property type="protein sequence ID" value="KAJ9109259.1"/>
    <property type="molecule type" value="Genomic_DNA"/>
</dbReference>